<dbReference type="OMA" id="GPNQYKF"/>
<sequence length="82" mass="9265">MKGFSLASMKSHPSLIPLYVCVALGCSGAVLYTIRLAVRSPEVSWNKKSNPEPWNEYANKQHKFYSPVRDYSNIESPAPKYD</sequence>
<organism evidence="2 3">
    <name type="scientific">Zootermopsis nevadensis</name>
    <name type="common">Dampwood termite</name>
    <dbReference type="NCBI Taxonomy" id="136037"/>
    <lineage>
        <taxon>Eukaryota</taxon>
        <taxon>Metazoa</taxon>
        <taxon>Ecdysozoa</taxon>
        <taxon>Arthropoda</taxon>
        <taxon>Hexapoda</taxon>
        <taxon>Insecta</taxon>
        <taxon>Pterygota</taxon>
        <taxon>Neoptera</taxon>
        <taxon>Polyneoptera</taxon>
        <taxon>Dictyoptera</taxon>
        <taxon>Blattodea</taxon>
        <taxon>Blattoidea</taxon>
        <taxon>Termitoidae</taxon>
        <taxon>Termopsidae</taxon>
        <taxon>Zootermopsis</taxon>
    </lineage>
</organism>
<dbReference type="InParanoid" id="A0A067RTP9"/>
<keyword evidence="1" id="KW-0472">Membrane</keyword>
<dbReference type="EMBL" id="KK852470">
    <property type="protein sequence ID" value="KDR23224.1"/>
    <property type="molecule type" value="Genomic_DNA"/>
</dbReference>
<dbReference type="PANTHER" id="PTHR14256">
    <property type="entry name" value="NADH-UBIQUINONE OXIDOREDUCTASE MLRQ SUBUNIT"/>
    <property type="match status" value="1"/>
</dbReference>
<feature type="transmembrane region" description="Helical" evidence="1">
    <location>
        <begin position="16"/>
        <end position="38"/>
    </location>
</feature>
<dbReference type="eggNOG" id="ENOG502S65P">
    <property type="taxonomic scope" value="Eukaryota"/>
</dbReference>
<evidence type="ECO:0000313" key="3">
    <source>
        <dbReference type="Proteomes" id="UP000027135"/>
    </source>
</evidence>
<evidence type="ECO:0000313" key="2">
    <source>
        <dbReference type="EMBL" id="KDR23224.1"/>
    </source>
</evidence>
<keyword evidence="2" id="KW-0830">Ubiquinone</keyword>
<reference evidence="2 3" key="1">
    <citation type="journal article" date="2014" name="Nat. Commun.">
        <title>Molecular traces of alternative social organization in a termite genome.</title>
        <authorList>
            <person name="Terrapon N."/>
            <person name="Li C."/>
            <person name="Robertson H.M."/>
            <person name="Ji L."/>
            <person name="Meng X."/>
            <person name="Booth W."/>
            <person name="Chen Z."/>
            <person name="Childers C.P."/>
            <person name="Glastad K.M."/>
            <person name="Gokhale K."/>
            <person name="Gowin J."/>
            <person name="Gronenberg W."/>
            <person name="Hermansen R.A."/>
            <person name="Hu H."/>
            <person name="Hunt B.G."/>
            <person name="Huylmans A.K."/>
            <person name="Khalil S.M."/>
            <person name="Mitchell R.D."/>
            <person name="Munoz-Torres M.C."/>
            <person name="Mustard J.A."/>
            <person name="Pan H."/>
            <person name="Reese J.T."/>
            <person name="Scharf M.E."/>
            <person name="Sun F."/>
            <person name="Vogel H."/>
            <person name="Xiao J."/>
            <person name="Yang W."/>
            <person name="Yang Z."/>
            <person name="Yang Z."/>
            <person name="Zhou J."/>
            <person name="Zhu J."/>
            <person name="Brent C.S."/>
            <person name="Elsik C.G."/>
            <person name="Goodisman M.A."/>
            <person name="Liberles D.A."/>
            <person name="Roe R.M."/>
            <person name="Vargo E.L."/>
            <person name="Vilcinskas A."/>
            <person name="Wang J."/>
            <person name="Bornberg-Bauer E."/>
            <person name="Korb J."/>
            <person name="Zhang G."/>
            <person name="Liebig J."/>
        </authorList>
    </citation>
    <scope>NUCLEOTIDE SEQUENCE [LARGE SCALE GENOMIC DNA]</scope>
    <source>
        <tissue evidence="2">Whole organism</tissue>
    </source>
</reference>
<protein>
    <submittedName>
        <fullName evidence="2">NADH dehydrogenase [ubiquinone] 1 alpha subcomplex subunit 4</fullName>
    </submittedName>
</protein>
<dbReference type="Proteomes" id="UP000027135">
    <property type="component" value="Unassembled WGS sequence"/>
</dbReference>
<dbReference type="InterPro" id="IPR010530">
    <property type="entry name" value="B12D"/>
</dbReference>
<keyword evidence="3" id="KW-1185">Reference proteome</keyword>
<keyword evidence="1" id="KW-1133">Transmembrane helix</keyword>
<gene>
    <name evidence="2" type="ORF">L798_07125</name>
</gene>
<dbReference type="PANTHER" id="PTHR14256:SF1">
    <property type="entry name" value="GEO09626P1"/>
    <property type="match status" value="1"/>
</dbReference>
<name>A0A067RTP9_ZOONE</name>
<dbReference type="AlphaFoldDB" id="A0A067RTP9"/>
<accession>A0A067RTP9</accession>
<proteinExistence type="predicted"/>
<dbReference type="STRING" id="136037.A0A067RTP9"/>
<dbReference type="PROSITE" id="PS51257">
    <property type="entry name" value="PROKAR_LIPOPROTEIN"/>
    <property type="match status" value="1"/>
</dbReference>
<dbReference type="FunCoup" id="A0A067RTP9">
    <property type="interactions" value="184"/>
</dbReference>
<keyword evidence="1" id="KW-0812">Transmembrane</keyword>
<evidence type="ECO:0000256" key="1">
    <source>
        <dbReference type="SAM" id="Phobius"/>
    </source>
</evidence>
<dbReference type="Pfam" id="PF06522">
    <property type="entry name" value="B12D"/>
    <property type="match status" value="1"/>
</dbReference>